<dbReference type="GO" id="GO:0008615">
    <property type="term" value="P:pyridoxine biosynthetic process"/>
    <property type="evidence" value="ECO:0007669"/>
    <property type="project" value="UniProtKB-UniRule"/>
</dbReference>
<keyword evidence="2 5" id="KW-0285">Flavoprotein</keyword>
<feature type="binding site" evidence="5 6">
    <location>
        <position position="207"/>
    </location>
    <ligand>
        <name>FMN</name>
        <dbReference type="ChEBI" id="CHEBI:58210"/>
    </ligand>
</feature>
<dbReference type="RefSeq" id="WP_179445470.1">
    <property type="nucleotide sequence ID" value="NZ_JACBZS010000001.1"/>
</dbReference>
<dbReference type="Pfam" id="PF10590">
    <property type="entry name" value="PNP_phzG_C"/>
    <property type="match status" value="1"/>
</dbReference>
<feature type="binding site" evidence="5 6">
    <location>
        <position position="118"/>
    </location>
    <ligand>
        <name>FMN</name>
        <dbReference type="ChEBI" id="CHEBI:58210"/>
    </ligand>
</feature>
<evidence type="ECO:0000256" key="6">
    <source>
        <dbReference type="PIRSR" id="PIRSR000190-2"/>
    </source>
</evidence>
<name>A0A7Z0ILI1_9ACTN</name>
<feature type="binding site" evidence="5">
    <location>
        <position position="140"/>
    </location>
    <ligand>
        <name>substrate</name>
    </ligand>
</feature>
<dbReference type="Proteomes" id="UP000527616">
    <property type="component" value="Unassembled WGS sequence"/>
</dbReference>
<dbReference type="Gene3D" id="2.30.110.10">
    <property type="entry name" value="Electron Transport, Fmn-binding Protein, Chain A"/>
    <property type="match status" value="1"/>
</dbReference>
<gene>
    <name evidence="5" type="primary">pdxH</name>
    <name evidence="9" type="ORF">GGQ54_002234</name>
</gene>
<comment type="pathway">
    <text evidence="5">Cofactor metabolism; pyridoxal 5'-phosphate salvage; pyridoxal 5'-phosphate from pyridoxine 5'-phosphate: step 1/1.</text>
</comment>
<dbReference type="InterPro" id="IPR019576">
    <property type="entry name" value="Pyridoxamine_oxidase_dimer_C"/>
</dbReference>
<comment type="caution">
    <text evidence="5">Lacks conserved residue(s) required for the propagation of feature annotation.</text>
</comment>
<feature type="binding site" evidence="5 6">
    <location>
        <position position="96"/>
    </location>
    <ligand>
        <name>FMN</name>
        <dbReference type="ChEBI" id="CHEBI:58210"/>
    </ligand>
</feature>
<comment type="catalytic activity">
    <reaction evidence="5">
        <text>pyridoxine 5'-phosphate + O2 = pyridoxal 5'-phosphate + H2O2</text>
        <dbReference type="Rhea" id="RHEA:15149"/>
        <dbReference type="ChEBI" id="CHEBI:15379"/>
        <dbReference type="ChEBI" id="CHEBI:16240"/>
        <dbReference type="ChEBI" id="CHEBI:58589"/>
        <dbReference type="ChEBI" id="CHEBI:597326"/>
        <dbReference type="EC" id="1.4.3.5"/>
    </reaction>
</comment>
<comment type="function">
    <text evidence="5">Catalyzes the oxidation of either pyridoxine 5'-phosphate (PNP) or pyridoxamine 5'-phosphate (PMP) into pyridoxal 5'-phosphate (PLP).</text>
</comment>
<feature type="binding site" evidence="5 6">
    <location>
        <position position="95"/>
    </location>
    <ligand>
        <name>FMN</name>
        <dbReference type="ChEBI" id="CHEBI:58210"/>
    </ligand>
</feature>
<evidence type="ECO:0000259" key="7">
    <source>
        <dbReference type="Pfam" id="PF01243"/>
    </source>
</evidence>
<dbReference type="EC" id="1.4.3.5" evidence="5"/>
<feature type="binding site" evidence="5">
    <location>
        <position position="79"/>
    </location>
    <ligand>
        <name>substrate</name>
    </ligand>
</feature>
<dbReference type="InterPro" id="IPR012349">
    <property type="entry name" value="Split_barrel_FMN-bd"/>
</dbReference>
<dbReference type="PROSITE" id="PS01064">
    <property type="entry name" value="PYRIDOX_OXIDASE"/>
    <property type="match status" value="1"/>
</dbReference>
<dbReference type="GO" id="GO:0004733">
    <property type="term" value="F:pyridoxamine phosphate oxidase activity"/>
    <property type="evidence" value="ECO:0007669"/>
    <property type="project" value="UniProtKB-UniRule"/>
</dbReference>
<comment type="subunit">
    <text evidence="5">Homodimer.</text>
</comment>
<comment type="pathway">
    <text evidence="5">Cofactor metabolism; pyridoxal 5'-phosphate salvage; pyridoxal 5'-phosphate from pyridoxamine 5'-phosphate: step 1/1.</text>
</comment>
<dbReference type="UniPathway" id="UPA01068">
    <property type="reaction ID" value="UER00304"/>
</dbReference>
<comment type="caution">
    <text evidence="9">The sequence shown here is derived from an EMBL/GenBank/DDBJ whole genome shotgun (WGS) entry which is preliminary data.</text>
</comment>
<dbReference type="PANTHER" id="PTHR10851:SF0">
    <property type="entry name" value="PYRIDOXINE-5'-PHOSPHATE OXIDASE"/>
    <property type="match status" value="1"/>
</dbReference>
<keyword evidence="3 5" id="KW-0288">FMN</keyword>
<dbReference type="PIRSF" id="PIRSF000190">
    <property type="entry name" value="Pyd_amn-ph_oxd"/>
    <property type="match status" value="1"/>
</dbReference>
<dbReference type="GO" id="GO:0010181">
    <property type="term" value="F:FMN binding"/>
    <property type="evidence" value="ECO:0007669"/>
    <property type="project" value="UniProtKB-UniRule"/>
</dbReference>
<comment type="cofactor">
    <cofactor evidence="5 6">
        <name>FMN</name>
        <dbReference type="ChEBI" id="CHEBI:58210"/>
    </cofactor>
    <text evidence="5 6">Binds 1 FMN per subunit.</text>
</comment>
<dbReference type="PANTHER" id="PTHR10851">
    <property type="entry name" value="PYRIDOXINE-5-PHOSPHATE OXIDASE"/>
    <property type="match status" value="1"/>
</dbReference>
<reference evidence="9 10" key="1">
    <citation type="submission" date="2020-07" db="EMBL/GenBank/DDBJ databases">
        <title>Sequencing the genomes of 1000 actinobacteria strains.</title>
        <authorList>
            <person name="Klenk H.-P."/>
        </authorList>
    </citation>
    <scope>NUCLEOTIDE SEQUENCE [LARGE SCALE GENOMIC DNA]</scope>
    <source>
        <strain evidence="9 10">DSM 103164</strain>
    </source>
</reference>
<dbReference type="NCBIfam" id="NF004231">
    <property type="entry name" value="PRK05679.1"/>
    <property type="match status" value="1"/>
</dbReference>
<accession>A0A7Z0ILI1</accession>
<evidence type="ECO:0000313" key="10">
    <source>
        <dbReference type="Proteomes" id="UP000527616"/>
    </source>
</evidence>
<evidence type="ECO:0000313" key="9">
    <source>
        <dbReference type="EMBL" id="NYI71674.1"/>
    </source>
</evidence>
<proteinExistence type="inferred from homology"/>
<evidence type="ECO:0000256" key="4">
    <source>
        <dbReference type="ARBA" id="ARBA00023002"/>
    </source>
</evidence>
<feature type="binding site" evidence="5">
    <location>
        <begin position="203"/>
        <end position="205"/>
    </location>
    <ligand>
        <name>substrate</name>
    </ligand>
</feature>
<comment type="catalytic activity">
    <reaction evidence="5">
        <text>pyridoxamine 5'-phosphate + O2 + H2O = pyridoxal 5'-phosphate + H2O2 + NH4(+)</text>
        <dbReference type="Rhea" id="RHEA:15817"/>
        <dbReference type="ChEBI" id="CHEBI:15377"/>
        <dbReference type="ChEBI" id="CHEBI:15379"/>
        <dbReference type="ChEBI" id="CHEBI:16240"/>
        <dbReference type="ChEBI" id="CHEBI:28938"/>
        <dbReference type="ChEBI" id="CHEBI:58451"/>
        <dbReference type="ChEBI" id="CHEBI:597326"/>
        <dbReference type="EC" id="1.4.3.5"/>
    </reaction>
</comment>
<evidence type="ECO:0000259" key="8">
    <source>
        <dbReference type="Pfam" id="PF10590"/>
    </source>
</evidence>
<feature type="binding site" evidence="5 6">
    <location>
        <begin position="89"/>
        <end position="90"/>
    </location>
    <ligand>
        <name>FMN</name>
        <dbReference type="ChEBI" id="CHEBI:58210"/>
    </ligand>
</feature>
<feature type="binding site" evidence="5 6">
    <location>
        <position position="197"/>
    </location>
    <ligand>
        <name>FMN</name>
        <dbReference type="ChEBI" id="CHEBI:58210"/>
    </ligand>
</feature>
<dbReference type="EMBL" id="JACBZS010000001">
    <property type="protein sequence ID" value="NYI71674.1"/>
    <property type="molecule type" value="Genomic_DNA"/>
</dbReference>
<dbReference type="AlphaFoldDB" id="A0A7Z0ILI1"/>
<dbReference type="InterPro" id="IPR019740">
    <property type="entry name" value="Pyridox_Oxase_CS"/>
</dbReference>
<dbReference type="InterPro" id="IPR011576">
    <property type="entry name" value="Pyridox_Oxase_N"/>
</dbReference>
<feature type="binding site" evidence="5">
    <location>
        <position position="136"/>
    </location>
    <ligand>
        <name>substrate</name>
    </ligand>
</feature>
<evidence type="ECO:0000256" key="1">
    <source>
        <dbReference type="ARBA" id="ARBA00007301"/>
    </source>
</evidence>
<dbReference type="HAMAP" id="MF_01629">
    <property type="entry name" value="PdxH"/>
    <property type="match status" value="1"/>
</dbReference>
<dbReference type="Pfam" id="PF01243">
    <property type="entry name" value="PNPOx_N"/>
    <property type="match status" value="1"/>
</dbReference>
<evidence type="ECO:0000256" key="5">
    <source>
        <dbReference type="HAMAP-Rule" id="MF_01629"/>
    </source>
</evidence>
<organism evidence="9 10">
    <name type="scientific">Naumannella cuiyingiana</name>
    <dbReference type="NCBI Taxonomy" id="1347891"/>
    <lineage>
        <taxon>Bacteria</taxon>
        <taxon>Bacillati</taxon>
        <taxon>Actinomycetota</taxon>
        <taxon>Actinomycetes</taxon>
        <taxon>Propionibacteriales</taxon>
        <taxon>Propionibacteriaceae</taxon>
        <taxon>Naumannella</taxon>
    </lineage>
</organism>
<evidence type="ECO:0000256" key="3">
    <source>
        <dbReference type="ARBA" id="ARBA00022643"/>
    </source>
</evidence>
<comment type="similarity">
    <text evidence="1 5">Belongs to the pyridoxamine 5'-phosphate oxidase family.</text>
</comment>
<feature type="domain" description="Pyridoxine 5'-phosphate oxidase dimerisation C-terminal" evidence="8">
    <location>
        <begin position="184"/>
        <end position="224"/>
    </location>
</feature>
<protein>
    <recommendedName>
        <fullName evidence="5">Pyridoxine/pyridoxamine 5'-phosphate oxidase</fullName>
        <ecNumber evidence="5">1.4.3.5</ecNumber>
    </recommendedName>
    <alternativeName>
        <fullName evidence="5">PNP/PMP oxidase</fullName>
        <shortName evidence="5">PNPOx</shortName>
    </alternativeName>
    <alternativeName>
        <fullName evidence="5">Pyridoxal 5'-phosphate synthase</fullName>
    </alternativeName>
</protein>
<feature type="binding site" evidence="5 6">
    <location>
        <begin position="153"/>
        <end position="154"/>
    </location>
    <ligand>
        <name>FMN</name>
        <dbReference type="ChEBI" id="CHEBI:58210"/>
    </ligand>
</feature>
<dbReference type="NCBIfam" id="TIGR00558">
    <property type="entry name" value="pdxH"/>
    <property type="match status" value="1"/>
</dbReference>
<feature type="binding site" evidence="5 6">
    <location>
        <begin position="74"/>
        <end position="79"/>
    </location>
    <ligand>
        <name>FMN</name>
        <dbReference type="ChEBI" id="CHEBI:58210"/>
    </ligand>
</feature>
<dbReference type="SUPFAM" id="SSF50475">
    <property type="entry name" value="FMN-binding split barrel"/>
    <property type="match status" value="1"/>
</dbReference>
<keyword evidence="5" id="KW-0664">Pyridoxine biosynthesis</keyword>
<sequence length="224" mass="24826">MTTSEKPDLAGERSDYIGGRLIEADAPDEPWSLFDAWLAEAFAARDDGYLSEPTAMSLATAAIDADGHARPSVRTVLLKGSGDGAISWFTNYESRKGVELAANPYAAVSLLWAPLHRQVRMTGKVERVDPEESREYFASRPRGAQIAARSSAQSRVVAADALAERVAAETERWEGRDVAWPEHWGGYRMAPEAVEFWQGRPDRLHDRLIYRRVGGAWSRARLAP</sequence>
<keyword evidence="4 5" id="KW-0560">Oxidoreductase</keyword>
<dbReference type="InterPro" id="IPR000659">
    <property type="entry name" value="Pyridox_Oxase"/>
</dbReference>
<keyword evidence="10" id="KW-1185">Reference proteome</keyword>
<evidence type="ECO:0000256" key="2">
    <source>
        <dbReference type="ARBA" id="ARBA00022630"/>
    </source>
</evidence>
<feature type="domain" description="Pyridoxamine 5'-phosphate oxidase N-terminal" evidence="7">
    <location>
        <begin position="50"/>
        <end position="171"/>
    </location>
</feature>